<dbReference type="InterPro" id="IPR017927">
    <property type="entry name" value="FAD-bd_FR_type"/>
</dbReference>
<accession>A0AAV0BQ54</accession>
<feature type="binding site" evidence="16">
    <location>
        <position position="139"/>
    </location>
    <ligand>
        <name>FAD</name>
        <dbReference type="ChEBI" id="CHEBI:57692"/>
    </ligand>
</feature>
<dbReference type="InterPro" id="IPR039261">
    <property type="entry name" value="FNR_nucleotide-bd"/>
</dbReference>
<comment type="similarity">
    <text evidence="4 17">Belongs to the flavoprotein pyridine nucleotide cytochrome reductase family.</text>
</comment>
<evidence type="ECO:0000313" key="21">
    <source>
        <dbReference type="Proteomes" id="UP001153365"/>
    </source>
</evidence>
<keyword evidence="12" id="KW-0496">Mitochondrion</keyword>
<evidence type="ECO:0000256" key="16">
    <source>
        <dbReference type="PIRSR" id="PIRSR601834-1"/>
    </source>
</evidence>
<feature type="binding site" evidence="16">
    <location>
        <position position="165"/>
    </location>
    <ligand>
        <name>FAD</name>
        <dbReference type="ChEBI" id="CHEBI:57692"/>
    </ligand>
</feature>
<proteinExistence type="inferred from homology"/>
<dbReference type="InterPro" id="IPR001834">
    <property type="entry name" value="CBR-like"/>
</dbReference>
<protein>
    <recommendedName>
        <fullName evidence="17">NADH-cytochrome b5 reductase</fullName>
        <ecNumber evidence="17">1.6.2.2</ecNumber>
    </recommendedName>
</protein>
<evidence type="ECO:0000313" key="20">
    <source>
        <dbReference type="EMBL" id="CAH7688174.1"/>
    </source>
</evidence>
<comment type="subcellular location">
    <subcellularLocation>
        <location evidence="2">Mitochondrion outer membrane</location>
    </subcellularLocation>
</comment>
<keyword evidence="11 17" id="KW-0520">NAD</keyword>
<keyword evidence="8 16" id="KW-0274">FAD</keyword>
<dbReference type="GO" id="GO:0090524">
    <property type="term" value="F:cytochrome-b5 reductase activity, acting on NADH"/>
    <property type="evidence" value="ECO:0007669"/>
    <property type="project" value="UniProtKB-EC"/>
</dbReference>
<dbReference type="Pfam" id="PF00175">
    <property type="entry name" value="NAD_binding_1"/>
    <property type="match status" value="1"/>
</dbReference>
<evidence type="ECO:0000256" key="10">
    <source>
        <dbReference type="ARBA" id="ARBA00023002"/>
    </source>
</evidence>
<evidence type="ECO:0000256" key="1">
    <source>
        <dbReference type="ARBA" id="ARBA00001974"/>
    </source>
</evidence>
<dbReference type="SUPFAM" id="SSF63380">
    <property type="entry name" value="Riboflavin synthase domain-like"/>
    <property type="match status" value="1"/>
</dbReference>
<evidence type="ECO:0000256" key="7">
    <source>
        <dbReference type="ARBA" id="ARBA00022787"/>
    </source>
</evidence>
<keyword evidence="9 18" id="KW-1133">Transmembrane helix</keyword>
<gene>
    <name evidence="20" type="ORF">PPACK8108_LOCUS23097</name>
</gene>
<dbReference type="Pfam" id="PF00970">
    <property type="entry name" value="FAD_binding_6"/>
    <property type="match status" value="1"/>
</dbReference>
<feature type="binding site" evidence="16">
    <location>
        <position position="156"/>
    </location>
    <ligand>
        <name>FAD</name>
        <dbReference type="ChEBI" id="CHEBI:57692"/>
    </ligand>
</feature>
<comment type="cofactor">
    <cofactor evidence="1 16 17">
        <name>FAD</name>
        <dbReference type="ChEBI" id="CHEBI:57692"/>
    </cofactor>
</comment>
<evidence type="ECO:0000256" key="17">
    <source>
        <dbReference type="RuleBase" id="RU361226"/>
    </source>
</evidence>
<comment type="caution">
    <text evidence="20">The sequence shown here is derived from an EMBL/GenBank/DDBJ whole genome shotgun (WGS) entry which is preliminary data.</text>
</comment>
<keyword evidence="7" id="KW-1000">Mitochondrion outer membrane</keyword>
<dbReference type="PROSITE" id="PS51384">
    <property type="entry name" value="FAD_FR"/>
    <property type="match status" value="1"/>
</dbReference>
<organism evidence="20 21">
    <name type="scientific">Phakopsora pachyrhizi</name>
    <name type="common">Asian soybean rust disease fungus</name>
    <dbReference type="NCBI Taxonomy" id="170000"/>
    <lineage>
        <taxon>Eukaryota</taxon>
        <taxon>Fungi</taxon>
        <taxon>Dikarya</taxon>
        <taxon>Basidiomycota</taxon>
        <taxon>Pucciniomycotina</taxon>
        <taxon>Pucciniomycetes</taxon>
        <taxon>Pucciniales</taxon>
        <taxon>Phakopsoraceae</taxon>
        <taxon>Phakopsora</taxon>
    </lineage>
</organism>
<dbReference type="EC" id="1.6.2.2" evidence="17"/>
<evidence type="ECO:0000256" key="15">
    <source>
        <dbReference type="ARBA" id="ARBA00049138"/>
    </source>
</evidence>
<evidence type="ECO:0000256" key="9">
    <source>
        <dbReference type="ARBA" id="ARBA00022989"/>
    </source>
</evidence>
<dbReference type="InterPro" id="IPR008333">
    <property type="entry name" value="Cbr1-like_FAD-bd_dom"/>
</dbReference>
<feature type="binding site" evidence="16">
    <location>
        <position position="158"/>
    </location>
    <ligand>
        <name>FAD</name>
        <dbReference type="ChEBI" id="CHEBI:57692"/>
    </ligand>
</feature>
<feature type="binding site" evidence="16">
    <location>
        <position position="207"/>
    </location>
    <ligand>
        <name>FAD</name>
        <dbReference type="ChEBI" id="CHEBI:57692"/>
    </ligand>
</feature>
<keyword evidence="13 18" id="KW-0472">Membrane</keyword>
<dbReference type="FunFam" id="2.40.30.10:FF:000032">
    <property type="entry name" value="NADH-cytochrome b5 reductase"/>
    <property type="match status" value="1"/>
</dbReference>
<dbReference type="SUPFAM" id="SSF52343">
    <property type="entry name" value="Ferredoxin reductase-like, C-terminal NADP-linked domain"/>
    <property type="match status" value="1"/>
</dbReference>
<sequence length="334" mass="37612">MANQTILQSALQASYQNLHAILILIIAISISVYYSSNSSSRSSHTAHPSLSLKIFLIKWKRYNVVESIFFFFILITQPEKKPVLIPHQFQSFRLSSKNKVSPNTAVYRFSLPRPDDVLGLPIGQHISIQAEIDGKTVMRSYTPVSGDDKRGYFDLLIKTYPQGNISKYIANLNIGDSIQVKGPKGQMRYHSKLCKKIGMIAGGTGITPMLQIIRASVKDKSDKTKISLIYANVNFEDILLKDELDQIKDHHSDRFSVYYVLNNPPEEWSGGVGFVTKEMIEEHLPSSSSPDPTATKILLCGPPPMTAIMKKYLDELKFEKCKTISKLDDQVFCF</sequence>
<dbReference type="Gene3D" id="2.40.30.10">
    <property type="entry name" value="Translation factors"/>
    <property type="match status" value="1"/>
</dbReference>
<dbReference type="AlphaFoldDB" id="A0AAV0BQ54"/>
<dbReference type="InterPro" id="IPR001433">
    <property type="entry name" value="OxRdtase_FAD/NAD-bd"/>
</dbReference>
<evidence type="ECO:0000259" key="19">
    <source>
        <dbReference type="PROSITE" id="PS51384"/>
    </source>
</evidence>
<dbReference type="PRINTS" id="PR00371">
    <property type="entry name" value="FPNCR"/>
</dbReference>
<evidence type="ECO:0000256" key="14">
    <source>
        <dbReference type="ARBA" id="ARBA00047682"/>
    </source>
</evidence>
<keyword evidence="10 17" id="KW-0560">Oxidoreductase</keyword>
<keyword evidence="5 16" id="KW-0285">Flavoprotein</keyword>
<dbReference type="InterPro" id="IPR001709">
    <property type="entry name" value="Flavoprot_Pyr_Nucl_cyt_Rdtase"/>
</dbReference>
<keyword evidence="6 18" id="KW-0812">Transmembrane</keyword>
<dbReference type="EMBL" id="CALTRL010005959">
    <property type="protein sequence ID" value="CAH7688174.1"/>
    <property type="molecule type" value="Genomic_DNA"/>
</dbReference>
<feature type="transmembrane region" description="Helical" evidence="18">
    <location>
        <begin position="15"/>
        <end position="34"/>
    </location>
</feature>
<feature type="binding site" evidence="16">
    <location>
        <position position="141"/>
    </location>
    <ligand>
        <name>FAD</name>
        <dbReference type="ChEBI" id="CHEBI:57692"/>
    </ligand>
</feature>
<dbReference type="GO" id="GO:0005741">
    <property type="term" value="C:mitochondrial outer membrane"/>
    <property type="evidence" value="ECO:0007669"/>
    <property type="project" value="UniProtKB-SubCell"/>
</dbReference>
<evidence type="ECO:0000256" key="11">
    <source>
        <dbReference type="ARBA" id="ARBA00023027"/>
    </source>
</evidence>
<dbReference type="CDD" id="cd06183">
    <property type="entry name" value="cyt_b5_reduct_like"/>
    <property type="match status" value="1"/>
</dbReference>
<comment type="catalytic activity">
    <reaction evidence="14 17">
        <text>2 Fe(III)-[cytochrome b5] + NADH = 2 Fe(II)-[cytochrome b5] + NAD(+) + H(+)</text>
        <dbReference type="Rhea" id="RHEA:46680"/>
        <dbReference type="Rhea" id="RHEA-COMP:10438"/>
        <dbReference type="Rhea" id="RHEA-COMP:10439"/>
        <dbReference type="ChEBI" id="CHEBI:15378"/>
        <dbReference type="ChEBI" id="CHEBI:29033"/>
        <dbReference type="ChEBI" id="CHEBI:29034"/>
        <dbReference type="ChEBI" id="CHEBI:57540"/>
        <dbReference type="ChEBI" id="CHEBI:57945"/>
        <dbReference type="EC" id="1.6.2.2"/>
    </reaction>
</comment>
<dbReference type="PANTHER" id="PTHR19370:SF184">
    <property type="entry name" value="NADH-CYTOCHROME B5 REDUCTASE-LIKE"/>
    <property type="match status" value="1"/>
</dbReference>
<feature type="binding site" evidence="16">
    <location>
        <position position="166"/>
    </location>
    <ligand>
        <name>FAD</name>
        <dbReference type="ChEBI" id="CHEBI:57692"/>
    </ligand>
</feature>
<evidence type="ECO:0000256" key="8">
    <source>
        <dbReference type="ARBA" id="ARBA00022827"/>
    </source>
</evidence>
<dbReference type="FunFam" id="3.40.50.80:FF:000019">
    <property type="entry name" value="NADH-cytochrome b5 reductase"/>
    <property type="match status" value="1"/>
</dbReference>
<evidence type="ECO:0000256" key="2">
    <source>
        <dbReference type="ARBA" id="ARBA00004294"/>
    </source>
</evidence>
<evidence type="ECO:0000256" key="12">
    <source>
        <dbReference type="ARBA" id="ARBA00023128"/>
    </source>
</evidence>
<evidence type="ECO:0000256" key="6">
    <source>
        <dbReference type="ARBA" id="ARBA00022692"/>
    </source>
</evidence>
<dbReference type="Proteomes" id="UP001153365">
    <property type="component" value="Unassembled WGS sequence"/>
</dbReference>
<evidence type="ECO:0000256" key="5">
    <source>
        <dbReference type="ARBA" id="ARBA00022630"/>
    </source>
</evidence>
<dbReference type="PRINTS" id="PR00406">
    <property type="entry name" value="CYTB5RDTASE"/>
</dbReference>
<name>A0AAV0BQ54_PHAPC</name>
<dbReference type="InterPro" id="IPR017938">
    <property type="entry name" value="Riboflavin_synthase-like_b-brl"/>
</dbReference>
<feature type="domain" description="FAD-binding FR-type" evidence="19">
    <location>
        <begin position="87"/>
        <end position="190"/>
    </location>
</feature>
<comment type="catalytic activity">
    <reaction evidence="15">
        <text>2 Fe(3+)-[Dph3] + NADH = 2 Fe(2+)-[Dph3] + NAD(+) + H(+)</text>
        <dbReference type="Rhea" id="RHEA:71231"/>
        <dbReference type="Rhea" id="RHEA-COMP:18002"/>
        <dbReference type="Rhea" id="RHEA-COMP:18003"/>
        <dbReference type="ChEBI" id="CHEBI:15378"/>
        <dbReference type="ChEBI" id="CHEBI:29033"/>
        <dbReference type="ChEBI" id="CHEBI:29034"/>
        <dbReference type="ChEBI" id="CHEBI:57540"/>
        <dbReference type="ChEBI" id="CHEBI:57945"/>
        <dbReference type="ChEBI" id="CHEBI:83228"/>
    </reaction>
    <physiologicalReaction direction="left-to-right" evidence="15">
        <dbReference type="Rhea" id="RHEA:71232"/>
    </physiologicalReaction>
</comment>
<comment type="pathway">
    <text evidence="3">Protein modification; peptidyl-diphthamide biosynthesis.</text>
</comment>
<evidence type="ECO:0000256" key="13">
    <source>
        <dbReference type="ARBA" id="ARBA00023136"/>
    </source>
</evidence>
<dbReference type="PANTHER" id="PTHR19370">
    <property type="entry name" value="NADH-CYTOCHROME B5 REDUCTASE"/>
    <property type="match status" value="1"/>
</dbReference>
<reference evidence="20" key="1">
    <citation type="submission" date="2022-06" db="EMBL/GenBank/DDBJ databases">
        <authorList>
            <consortium name="SYNGENTA / RWTH Aachen University"/>
        </authorList>
    </citation>
    <scope>NUCLEOTIDE SEQUENCE</scope>
</reference>
<evidence type="ECO:0000256" key="3">
    <source>
        <dbReference type="ARBA" id="ARBA00005156"/>
    </source>
</evidence>
<evidence type="ECO:0000256" key="18">
    <source>
        <dbReference type="SAM" id="Phobius"/>
    </source>
</evidence>
<dbReference type="Gene3D" id="3.40.50.80">
    <property type="entry name" value="Nucleotide-binding domain of ferredoxin-NADP reductase (FNR) module"/>
    <property type="match status" value="1"/>
</dbReference>
<keyword evidence="21" id="KW-1185">Reference proteome</keyword>
<evidence type="ECO:0000256" key="4">
    <source>
        <dbReference type="ARBA" id="ARBA00006105"/>
    </source>
</evidence>